<organism evidence="5 6">
    <name type="scientific">Paenarthrobacter ureafaciens</name>
    <dbReference type="NCBI Taxonomy" id="37931"/>
    <lineage>
        <taxon>Bacteria</taxon>
        <taxon>Bacillati</taxon>
        <taxon>Actinomycetota</taxon>
        <taxon>Actinomycetes</taxon>
        <taxon>Micrococcales</taxon>
        <taxon>Micrococcaceae</taxon>
        <taxon>Paenarthrobacter</taxon>
    </lineage>
</organism>
<dbReference type="NCBIfam" id="NF033788">
    <property type="entry name" value="HTH_metalloreg"/>
    <property type="match status" value="1"/>
</dbReference>
<dbReference type="EMBL" id="CP101185">
    <property type="protein sequence ID" value="UYV97648.1"/>
    <property type="molecule type" value="Genomic_DNA"/>
</dbReference>
<proteinExistence type="predicted"/>
<accession>A0AAX3EJ38</accession>
<reference evidence="5" key="1">
    <citation type="submission" date="2022-07" db="EMBL/GenBank/DDBJ databases">
        <authorList>
            <person name="Wu T."/>
        </authorList>
    </citation>
    <scope>NUCLEOTIDE SEQUENCE</scope>
    <source>
        <strain evidence="5">SD-1</strain>
    </source>
</reference>
<feature type="domain" description="HTH arsR-type" evidence="4">
    <location>
        <begin position="12"/>
        <end position="111"/>
    </location>
</feature>
<dbReference type="PROSITE" id="PS50987">
    <property type="entry name" value="HTH_ARSR_2"/>
    <property type="match status" value="1"/>
</dbReference>
<dbReference type="InterPro" id="IPR001845">
    <property type="entry name" value="HTH_ArsR_DNA-bd_dom"/>
</dbReference>
<dbReference type="InterPro" id="IPR011991">
    <property type="entry name" value="ArsR-like_HTH"/>
</dbReference>
<name>A0AAX3EJ38_PAEUR</name>
<dbReference type="InterPro" id="IPR036388">
    <property type="entry name" value="WH-like_DNA-bd_sf"/>
</dbReference>
<dbReference type="GO" id="GO:0003700">
    <property type="term" value="F:DNA-binding transcription factor activity"/>
    <property type="evidence" value="ECO:0007669"/>
    <property type="project" value="InterPro"/>
</dbReference>
<sequence length="120" mass="13741">MEEKIMATQLHHPDLNGISVVSMLRAVADPVRLRVVELLRDGPERTCSWLAEEVQIPLPTMSHHLKTLREAGVTLSRKEGTTRWTGLRTEELEAHFPGFVEQLAQLARAEHRRETQRREG</sequence>
<dbReference type="GeneID" id="79882923"/>
<keyword evidence="2" id="KW-0238">DNA-binding</keyword>
<evidence type="ECO:0000313" key="5">
    <source>
        <dbReference type="EMBL" id="UYV97648.1"/>
    </source>
</evidence>
<protein>
    <submittedName>
        <fullName evidence="5">Metalloregulator ArsR/SmtB family transcription factor</fullName>
    </submittedName>
</protein>
<gene>
    <name evidence="5" type="ORF">NL394_21920</name>
</gene>
<dbReference type="Gene3D" id="1.10.10.10">
    <property type="entry name" value="Winged helix-like DNA-binding domain superfamily/Winged helix DNA-binding domain"/>
    <property type="match status" value="1"/>
</dbReference>
<keyword evidence="1" id="KW-0805">Transcription regulation</keyword>
<dbReference type="InterPro" id="IPR036390">
    <property type="entry name" value="WH_DNA-bd_sf"/>
</dbReference>
<dbReference type="SUPFAM" id="SSF46785">
    <property type="entry name" value="Winged helix' DNA-binding domain"/>
    <property type="match status" value="1"/>
</dbReference>
<evidence type="ECO:0000313" key="6">
    <source>
        <dbReference type="Proteomes" id="UP001163293"/>
    </source>
</evidence>
<dbReference type="AlphaFoldDB" id="A0AAX3EJ38"/>
<dbReference type="PANTHER" id="PTHR33154:SF12">
    <property type="entry name" value="TRANSCRIPTIONAL REGULATORY PROTEIN"/>
    <property type="match status" value="1"/>
</dbReference>
<keyword evidence="6" id="KW-1185">Reference proteome</keyword>
<dbReference type="RefSeq" id="WP_225740073.1">
    <property type="nucleotide sequence ID" value="NZ_BDMH01000001.1"/>
</dbReference>
<evidence type="ECO:0000256" key="3">
    <source>
        <dbReference type="ARBA" id="ARBA00023163"/>
    </source>
</evidence>
<dbReference type="PANTHER" id="PTHR33154">
    <property type="entry name" value="TRANSCRIPTIONAL REGULATOR, ARSR FAMILY"/>
    <property type="match status" value="1"/>
</dbReference>
<keyword evidence="3" id="KW-0804">Transcription</keyword>
<dbReference type="SMART" id="SM00418">
    <property type="entry name" value="HTH_ARSR"/>
    <property type="match status" value="1"/>
</dbReference>
<dbReference type="Proteomes" id="UP001163293">
    <property type="component" value="Chromosome"/>
</dbReference>
<dbReference type="Pfam" id="PF12840">
    <property type="entry name" value="HTH_20"/>
    <property type="match status" value="1"/>
</dbReference>
<dbReference type="PRINTS" id="PR00778">
    <property type="entry name" value="HTHARSR"/>
</dbReference>
<evidence type="ECO:0000256" key="2">
    <source>
        <dbReference type="ARBA" id="ARBA00023125"/>
    </source>
</evidence>
<dbReference type="InterPro" id="IPR051081">
    <property type="entry name" value="HTH_MetalResp_TranReg"/>
</dbReference>
<dbReference type="GO" id="GO:0003677">
    <property type="term" value="F:DNA binding"/>
    <property type="evidence" value="ECO:0007669"/>
    <property type="project" value="UniProtKB-KW"/>
</dbReference>
<evidence type="ECO:0000259" key="4">
    <source>
        <dbReference type="PROSITE" id="PS50987"/>
    </source>
</evidence>
<dbReference type="CDD" id="cd00090">
    <property type="entry name" value="HTH_ARSR"/>
    <property type="match status" value="1"/>
</dbReference>
<evidence type="ECO:0000256" key="1">
    <source>
        <dbReference type="ARBA" id="ARBA00023015"/>
    </source>
</evidence>